<dbReference type="AlphaFoldDB" id="A0A0A8Z0Z8"/>
<proteinExistence type="predicted"/>
<dbReference type="EMBL" id="GBRH01267470">
    <property type="protein sequence ID" value="JAD30425.1"/>
    <property type="molecule type" value="Transcribed_RNA"/>
</dbReference>
<accession>A0A0A8Z0Z8</accession>
<organism evidence="1">
    <name type="scientific">Arundo donax</name>
    <name type="common">Giant reed</name>
    <name type="synonym">Donax arundinaceus</name>
    <dbReference type="NCBI Taxonomy" id="35708"/>
    <lineage>
        <taxon>Eukaryota</taxon>
        <taxon>Viridiplantae</taxon>
        <taxon>Streptophyta</taxon>
        <taxon>Embryophyta</taxon>
        <taxon>Tracheophyta</taxon>
        <taxon>Spermatophyta</taxon>
        <taxon>Magnoliopsida</taxon>
        <taxon>Liliopsida</taxon>
        <taxon>Poales</taxon>
        <taxon>Poaceae</taxon>
        <taxon>PACMAD clade</taxon>
        <taxon>Arundinoideae</taxon>
        <taxon>Arundineae</taxon>
        <taxon>Arundo</taxon>
    </lineage>
</organism>
<reference evidence="1" key="1">
    <citation type="submission" date="2014-09" db="EMBL/GenBank/DDBJ databases">
        <authorList>
            <person name="Magalhaes I.L.F."/>
            <person name="Oliveira U."/>
            <person name="Santos F.R."/>
            <person name="Vidigal T.H.D.A."/>
            <person name="Brescovit A.D."/>
            <person name="Santos A.J."/>
        </authorList>
    </citation>
    <scope>NUCLEOTIDE SEQUENCE</scope>
    <source>
        <tissue evidence="1">Shoot tissue taken approximately 20 cm above the soil surface</tissue>
    </source>
</reference>
<sequence length="23" mass="2769">MWYQSSTNWEQTLLEQGAIQIIE</sequence>
<evidence type="ECO:0000313" key="1">
    <source>
        <dbReference type="EMBL" id="JAD30425.1"/>
    </source>
</evidence>
<reference evidence="1" key="2">
    <citation type="journal article" date="2015" name="Data Brief">
        <title>Shoot transcriptome of the giant reed, Arundo donax.</title>
        <authorList>
            <person name="Barrero R.A."/>
            <person name="Guerrero F.D."/>
            <person name="Moolhuijzen P."/>
            <person name="Goolsby J.A."/>
            <person name="Tidwell J."/>
            <person name="Bellgard S.E."/>
            <person name="Bellgard M.I."/>
        </authorList>
    </citation>
    <scope>NUCLEOTIDE SEQUENCE</scope>
    <source>
        <tissue evidence="1">Shoot tissue taken approximately 20 cm above the soil surface</tissue>
    </source>
</reference>
<protein>
    <submittedName>
        <fullName evidence="1">Uncharacterized protein</fullName>
    </submittedName>
</protein>
<name>A0A0A8Z0Z8_ARUDO</name>